<evidence type="ECO:0000256" key="1">
    <source>
        <dbReference type="ARBA" id="ARBA00007689"/>
    </source>
</evidence>
<dbReference type="Pfam" id="PF03795">
    <property type="entry name" value="YCII"/>
    <property type="match status" value="1"/>
</dbReference>
<organism evidence="3 4">
    <name type="scientific">Brevundimonas goettingensis</name>
    <dbReference type="NCBI Taxonomy" id="2774190"/>
    <lineage>
        <taxon>Bacteria</taxon>
        <taxon>Pseudomonadati</taxon>
        <taxon>Pseudomonadota</taxon>
        <taxon>Alphaproteobacteria</taxon>
        <taxon>Caulobacterales</taxon>
        <taxon>Caulobacteraceae</taxon>
        <taxon>Brevundimonas</taxon>
    </lineage>
</organism>
<reference evidence="3" key="1">
    <citation type="submission" date="2020-09" db="EMBL/GenBank/DDBJ databases">
        <title>Brevundimonas sp. LVF2 isolated from a puddle in Goettingen, Germany.</title>
        <authorList>
            <person name="Friedrich I."/>
            <person name="Klassen A."/>
            <person name="Hannes N."/>
            <person name="Schneider D."/>
            <person name="Hertel R."/>
            <person name="Daniel R."/>
        </authorList>
    </citation>
    <scope>NUCLEOTIDE SEQUENCE</scope>
    <source>
        <strain evidence="3">LVF2</strain>
    </source>
</reference>
<dbReference type="InterPro" id="IPR005545">
    <property type="entry name" value="YCII"/>
</dbReference>
<name>A0A975C2S6_9CAUL</name>
<comment type="similarity">
    <text evidence="1">Belongs to the YciI family.</text>
</comment>
<dbReference type="EMBL" id="CP062222">
    <property type="protein sequence ID" value="QTC92450.1"/>
    <property type="molecule type" value="Genomic_DNA"/>
</dbReference>
<gene>
    <name evidence="3" type="ORF">IFJ75_06095</name>
</gene>
<dbReference type="InterPro" id="IPR011008">
    <property type="entry name" value="Dimeric_a/b-barrel"/>
</dbReference>
<dbReference type="KEGG" id="bgoe:IFJ75_06095"/>
<keyword evidence="4" id="KW-1185">Reference proteome</keyword>
<feature type="domain" description="YCII-related" evidence="2">
    <location>
        <begin position="1"/>
        <end position="82"/>
    </location>
</feature>
<dbReference type="RefSeq" id="WP_207931730.1">
    <property type="nucleotide sequence ID" value="NZ_CP062222.1"/>
</dbReference>
<proteinExistence type="inferred from homology"/>
<dbReference type="PANTHER" id="PTHR37828:SF1">
    <property type="entry name" value="YCII-RELATED DOMAIN-CONTAINING PROTEIN"/>
    <property type="match status" value="1"/>
</dbReference>
<protein>
    <recommendedName>
        <fullName evidence="2">YCII-related domain-containing protein</fullName>
    </recommendedName>
</protein>
<evidence type="ECO:0000313" key="4">
    <source>
        <dbReference type="Proteomes" id="UP000663918"/>
    </source>
</evidence>
<evidence type="ECO:0000313" key="3">
    <source>
        <dbReference type="EMBL" id="QTC92450.1"/>
    </source>
</evidence>
<dbReference type="SUPFAM" id="SSF54909">
    <property type="entry name" value="Dimeric alpha+beta barrel"/>
    <property type="match status" value="1"/>
</dbReference>
<accession>A0A975C2S6</accession>
<dbReference type="Gene3D" id="3.30.70.1060">
    <property type="entry name" value="Dimeric alpha+beta barrel"/>
    <property type="match status" value="1"/>
</dbReference>
<dbReference type="AlphaFoldDB" id="A0A975C2S6"/>
<dbReference type="PANTHER" id="PTHR37828">
    <property type="entry name" value="GSR2449 PROTEIN"/>
    <property type="match status" value="1"/>
</dbReference>
<evidence type="ECO:0000259" key="2">
    <source>
        <dbReference type="Pfam" id="PF03795"/>
    </source>
</evidence>
<dbReference type="Proteomes" id="UP000663918">
    <property type="component" value="Chromosome"/>
</dbReference>
<sequence>MFLIEITYTRPIEEIEAKTAEHRAWLDEQIADGLLILTGPKVPRTGGFLIARGGKSLDEVTAIMKQDPFAAHGLADYRVVEFAAGRINPALAEFV</sequence>